<evidence type="ECO:0000256" key="3">
    <source>
        <dbReference type="ARBA" id="ARBA00023163"/>
    </source>
</evidence>
<dbReference type="InterPro" id="IPR020449">
    <property type="entry name" value="Tscrpt_reg_AraC-type_HTH"/>
</dbReference>
<dbReference type="PANTHER" id="PTHR43280">
    <property type="entry name" value="ARAC-FAMILY TRANSCRIPTIONAL REGULATOR"/>
    <property type="match status" value="1"/>
</dbReference>
<protein>
    <submittedName>
        <fullName evidence="5">Helix-turn-helix transcriptional regulator</fullName>
    </submittedName>
</protein>
<evidence type="ECO:0000256" key="2">
    <source>
        <dbReference type="ARBA" id="ARBA00023125"/>
    </source>
</evidence>
<dbReference type="InterPro" id="IPR014710">
    <property type="entry name" value="RmlC-like_jellyroll"/>
</dbReference>
<dbReference type="PRINTS" id="PR00032">
    <property type="entry name" value="HTHARAC"/>
</dbReference>
<dbReference type="PROSITE" id="PS00041">
    <property type="entry name" value="HTH_ARAC_FAMILY_1"/>
    <property type="match status" value="1"/>
</dbReference>
<evidence type="ECO:0000259" key="4">
    <source>
        <dbReference type="PROSITE" id="PS01124"/>
    </source>
</evidence>
<reference evidence="5" key="2">
    <citation type="journal article" date="2021" name="PeerJ">
        <title>Extensive microbial diversity within the chicken gut microbiome revealed by metagenomics and culture.</title>
        <authorList>
            <person name="Gilroy R."/>
            <person name="Ravi A."/>
            <person name="Getino M."/>
            <person name="Pursley I."/>
            <person name="Horton D.L."/>
            <person name="Alikhan N.F."/>
            <person name="Baker D."/>
            <person name="Gharbi K."/>
            <person name="Hall N."/>
            <person name="Watson M."/>
            <person name="Adriaenssens E.M."/>
            <person name="Foster-Nyarko E."/>
            <person name="Jarju S."/>
            <person name="Secka A."/>
            <person name="Antonio M."/>
            <person name="Oren A."/>
            <person name="Chaudhuri R.R."/>
            <person name="La Ragione R."/>
            <person name="Hildebrand F."/>
            <person name="Pallen M.J."/>
        </authorList>
    </citation>
    <scope>NUCLEOTIDE SEQUENCE</scope>
    <source>
        <strain evidence="5">ChiGjej1B1-1684</strain>
    </source>
</reference>
<evidence type="ECO:0000313" key="5">
    <source>
        <dbReference type="EMBL" id="HIU49501.1"/>
    </source>
</evidence>
<keyword evidence="2" id="KW-0238">DNA-binding</keyword>
<dbReference type="GO" id="GO:0043565">
    <property type="term" value="F:sequence-specific DNA binding"/>
    <property type="evidence" value="ECO:0007669"/>
    <property type="project" value="InterPro"/>
</dbReference>
<organism evidence="5 6">
    <name type="scientific">Candidatus Limousia pullorum</name>
    <dbReference type="NCBI Taxonomy" id="2840860"/>
    <lineage>
        <taxon>Bacteria</taxon>
        <taxon>Bacillati</taxon>
        <taxon>Bacillota</taxon>
        <taxon>Clostridia</taxon>
        <taxon>Eubacteriales</taxon>
        <taxon>Oscillospiraceae</taxon>
        <taxon>Oscillospiraceae incertae sedis</taxon>
        <taxon>Candidatus Limousia</taxon>
    </lineage>
</organism>
<proteinExistence type="predicted"/>
<dbReference type="GO" id="GO:0003700">
    <property type="term" value="F:DNA-binding transcription factor activity"/>
    <property type="evidence" value="ECO:0007669"/>
    <property type="project" value="InterPro"/>
</dbReference>
<dbReference type="InterPro" id="IPR011051">
    <property type="entry name" value="RmlC_Cupin_sf"/>
</dbReference>
<dbReference type="PANTHER" id="PTHR43280:SF28">
    <property type="entry name" value="HTH-TYPE TRANSCRIPTIONAL ACTIVATOR RHAS"/>
    <property type="match status" value="1"/>
</dbReference>
<dbReference type="InterPro" id="IPR018060">
    <property type="entry name" value="HTH_AraC"/>
</dbReference>
<reference evidence="5" key="1">
    <citation type="submission" date="2020-10" db="EMBL/GenBank/DDBJ databases">
        <authorList>
            <person name="Gilroy R."/>
        </authorList>
    </citation>
    <scope>NUCLEOTIDE SEQUENCE</scope>
    <source>
        <strain evidence="5">ChiGjej1B1-1684</strain>
    </source>
</reference>
<dbReference type="InterPro" id="IPR003313">
    <property type="entry name" value="AraC-bd"/>
</dbReference>
<dbReference type="EMBL" id="DVNG01000007">
    <property type="protein sequence ID" value="HIU49501.1"/>
    <property type="molecule type" value="Genomic_DNA"/>
</dbReference>
<dbReference type="SMART" id="SM00342">
    <property type="entry name" value="HTH_ARAC"/>
    <property type="match status" value="1"/>
</dbReference>
<dbReference type="Proteomes" id="UP000824118">
    <property type="component" value="Unassembled WGS sequence"/>
</dbReference>
<gene>
    <name evidence="5" type="ORF">IAD22_00590</name>
</gene>
<dbReference type="Gene3D" id="2.60.120.10">
    <property type="entry name" value="Jelly Rolls"/>
    <property type="match status" value="1"/>
</dbReference>
<dbReference type="Pfam" id="PF02311">
    <property type="entry name" value="AraC_binding"/>
    <property type="match status" value="1"/>
</dbReference>
<dbReference type="Pfam" id="PF12833">
    <property type="entry name" value="HTH_18"/>
    <property type="match status" value="1"/>
</dbReference>
<comment type="caution">
    <text evidence="5">The sequence shown here is derived from an EMBL/GenBank/DDBJ whole genome shotgun (WGS) entry which is preliminary data.</text>
</comment>
<dbReference type="SUPFAM" id="SSF46689">
    <property type="entry name" value="Homeodomain-like"/>
    <property type="match status" value="1"/>
</dbReference>
<dbReference type="InterPro" id="IPR009057">
    <property type="entry name" value="Homeodomain-like_sf"/>
</dbReference>
<dbReference type="InterPro" id="IPR018062">
    <property type="entry name" value="HTH_AraC-typ_CS"/>
</dbReference>
<dbReference type="PROSITE" id="PS01124">
    <property type="entry name" value="HTH_ARAC_FAMILY_2"/>
    <property type="match status" value="1"/>
</dbReference>
<dbReference type="Gene3D" id="1.10.10.60">
    <property type="entry name" value="Homeodomain-like"/>
    <property type="match status" value="2"/>
</dbReference>
<accession>A0A9D1LWV8</accession>
<dbReference type="AlphaFoldDB" id="A0A9D1LWV8"/>
<dbReference type="SUPFAM" id="SSF51182">
    <property type="entry name" value="RmlC-like cupins"/>
    <property type="match status" value="1"/>
</dbReference>
<sequence length="293" mass="33824">MSNPFHENTVHGTPVFPLQVYSQHDNEGFYFVPQHWHEEFEWVYVEHGSVNITVHGKQYSLTENEICFINSGELHEIKSTGSSLHHAIVFQPKILDFEFYDLCQHSIVQPVTGNKMLFPTVFSDAQSGLQREILPYLKETVKIYHSNPSGGALSLKLQLLHVIDILSRNKCFSQNISTSTQEDSISKLKKVIGYIKENYENKITLEELAKICYMSPNYFCNYFHKETGKTPIVFINEYRIQKASKLLSQSDISISEAAVNVGFDNFSYFIRKFKEYKGVTPKQYKELVKAIKK</sequence>
<evidence type="ECO:0000313" key="6">
    <source>
        <dbReference type="Proteomes" id="UP000824118"/>
    </source>
</evidence>
<name>A0A9D1LWV8_9FIRM</name>
<evidence type="ECO:0000256" key="1">
    <source>
        <dbReference type="ARBA" id="ARBA00023015"/>
    </source>
</evidence>
<keyword evidence="1" id="KW-0805">Transcription regulation</keyword>
<feature type="domain" description="HTH araC/xylS-type" evidence="4">
    <location>
        <begin position="189"/>
        <end position="287"/>
    </location>
</feature>
<keyword evidence="3" id="KW-0804">Transcription</keyword>